<evidence type="ECO:0000256" key="5">
    <source>
        <dbReference type="SAM" id="SignalP"/>
    </source>
</evidence>
<dbReference type="InterPro" id="IPR029044">
    <property type="entry name" value="Nucleotide-diphossugar_trans"/>
</dbReference>
<keyword evidence="3" id="KW-0808">Transferase</keyword>
<feature type="signal peptide" evidence="5">
    <location>
        <begin position="1"/>
        <end position="17"/>
    </location>
</feature>
<dbReference type="InterPro" id="IPR002495">
    <property type="entry name" value="Glyco_trans_8"/>
</dbReference>
<proteinExistence type="inferred from homology"/>
<sequence length="359" mass="40577">MRQLLVCILALSRILEGAVPARFTIDYDGLPAVSLHRNLDTSSRQGPGHVMRRNLLGRAVENTPNDMIHVVYSADGDVVPGLKASIASCIASATSPHELVIHIMVQSKHLARLRRELDIKTARRVTSSGAVITLHEIPVQIVEADRGILQTRIRQERGELDDPEVYARIYMDRIIPQIDVAVWLDADTIVQKDVKELHSRLRQSGKTIGFVHRSTKLFPDFLTGKCTTTLDISWNKLKNLTAYNTGVFAVNLRRWTAVKAAARIDKLVRLQNSCPGGLWKGGSQPPLTLSFQLHKHNEADDYILFEKEWNALGFGLNDKSKEDVGQLHILHWNGMQKPWKSNGYNKALWEPYYRQYAHL</sequence>
<keyword evidence="4" id="KW-0479">Metal-binding</keyword>
<keyword evidence="7" id="KW-1185">Reference proteome</keyword>
<protein>
    <submittedName>
        <fullName evidence="6">GATL4 protein</fullName>
    </submittedName>
</protein>
<comment type="similarity">
    <text evidence="1">Belongs to the glycosyltransferase 8 family.</text>
</comment>
<organism evidence="6 7">
    <name type="scientific">Symbiodinium natans</name>
    <dbReference type="NCBI Taxonomy" id="878477"/>
    <lineage>
        <taxon>Eukaryota</taxon>
        <taxon>Sar</taxon>
        <taxon>Alveolata</taxon>
        <taxon>Dinophyceae</taxon>
        <taxon>Suessiales</taxon>
        <taxon>Symbiodiniaceae</taxon>
        <taxon>Symbiodinium</taxon>
    </lineage>
</organism>
<keyword evidence="5" id="KW-0732">Signal</keyword>
<reference evidence="6" key="1">
    <citation type="submission" date="2021-02" db="EMBL/GenBank/DDBJ databases">
        <authorList>
            <person name="Dougan E. K."/>
            <person name="Rhodes N."/>
            <person name="Thang M."/>
            <person name="Chan C."/>
        </authorList>
    </citation>
    <scope>NUCLEOTIDE SEQUENCE</scope>
</reference>
<comment type="caution">
    <text evidence="6">The sequence shown here is derived from an EMBL/GenBank/DDBJ whole genome shotgun (WGS) entry which is preliminary data.</text>
</comment>
<dbReference type="EMBL" id="CAJNDS010002852">
    <property type="protein sequence ID" value="CAE7619659.1"/>
    <property type="molecule type" value="Genomic_DNA"/>
</dbReference>
<dbReference type="Pfam" id="PF01501">
    <property type="entry name" value="Glyco_transf_8"/>
    <property type="match status" value="1"/>
</dbReference>
<evidence type="ECO:0000256" key="2">
    <source>
        <dbReference type="ARBA" id="ARBA00022676"/>
    </source>
</evidence>
<dbReference type="GO" id="GO:0016757">
    <property type="term" value="F:glycosyltransferase activity"/>
    <property type="evidence" value="ECO:0007669"/>
    <property type="project" value="UniProtKB-KW"/>
</dbReference>
<dbReference type="InterPro" id="IPR050748">
    <property type="entry name" value="Glycosyltrans_8_dom-fam"/>
</dbReference>
<evidence type="ECO:0000313" key="6">
    <source>
        <dbReference type="EMBL" id="CAE7619659.1"/>
    </source>
</evidence>
<feature type="chain" id="PRO_5032518660" evidence="5">
    <location>
        <begin position="18"/>
        <end position="359"/>
    </location>
</feature>
<evidence type="ECO:0000256" key="1">
    <source>
        <dbReference type="ARBA" id="ARBA00006351"/>
    </source>
</evidence>
<name>A0A812V654_9DINO</name>
<dbReference type="Proteomes" id="UP000604046">
    <property type="component" value="Unassembled WGS sequence"/>
</dbReference>
<gene>
    <name evidence="6" type="primary">GATL4</name>
    <name evidence="6" type="ORF">SNAT2548_LOCUS35220</name>
</gene>
<evidence type="ECO:0000313" key="7">
    <source>
        <dbReference type="Proteomes" id="UP000604046"/>
    </source>
</evidence>
<accession>A0A812V654</accession>
<dbReference type="PANTHER" id="PTHR13778:SF47">
    <property type="entry name" value="LIPOPOLYSACCHARIDE 1,3-GALACTOSYLTRANSFERASE"/>
    <property type="match status" value="1"/>
</dbReference>
<dbReference type="Gene3D" id="3.90.550.10">
    <property type="entry name" value="Spore Coat Polysaccharide Biosynthesis Protein SpsA, Chain A"/>
    <property type="match status" value="1"/>
</dbReference>
<dbReference type="GO" id="GO:0046872">
    <property type="term" value="F:metal ion binding"/>
    <property type="evidence" value="ECO:0007669"/>
    <property type="project" value="UniProtKB-KW"/>
</dbReference>
<dbReference type="OrthoDB" id="411524at2759"/>
<evidence type="ECO:0000256" key="4">
    <source>
        <dbReference type="ARBA" id="ARBA00022723"/>
    </source>
</evidence>
<dbReference type="AlphaFoldDB" id="A0A812V654"/>
<evidence type="ECO:0000256" key="3">
    <source>
        <dbReference type="ARBA" id="ARBA00022679"/>
    </source>
</evidence>
<dbReference type="PANTHER" id="PTHR13778">
    <property type="entry name" value="GLYCOSYLTRANSFERASE 8 DOMAIN-CONTAINING PROTEIN"/>
    <property type="match status" value="1"/>
</dbReference>
<keyword evidence="2" id="KW-0328">Glycosyltransferase</keyword>
<dbReference type="SUPFAM" id="SSF53448">
    <property type="entry name" value="Nucleotide-diphospho-sugar transferases"/>
    <property type="match status" value="1"/>
</dbReference>
<dbReference type="GO" id="GO:0005794">
    <property type="term" value="C:Golgi apparatus"/>
    <property type="evidence" value="ECO:0007669"/>
    <property type="project" value="TreeGrafter"/>
</dbReference>